<keyword evidence="3" id="KW-1185">Reference proteome</keyword>
<dbReference type="EMBL" id="BMFA01000003">
    <property type="protein sequence ID" value="GGB41917.1"/>
    <property type="molecule type" value="Genomic_DNA"/>
</dbReference>
<reference evidence="2" key="2">
    <citation type="submission" date="2020-09" db="EMBL/GenBank/DDBJ databases">
        <authorList>
            <person name="Sun Q."/>
            <person name="Zhou Y."/>
        </authorList>
    </citation>
    <scope>NUCLEOTIDE SEQUENCE</scope>
    <source>
        <strain evidence="2">CGMCC 1.12426</strain>
    </source>
</reference>
<dbReference type="Gene3D" id="3.30.70.100">
    <property type="match status" value="1"/>
</dbReference>
<dbReference type="InterPro" id="IPR036046">
    <property type="entry name" value="Acylphosphatase-like_dom_sf"/>
</dbReference>
<dbReference type="RefSeq" id="WP_150495397.1">
    <property type="nucleotide sequence ID" value="NZ_BMFA01000003.1"/>
</dbReference>
<dbReference type="GO" id="GO:0009882">
    <property type="term" value="F:blue light photoreceptor activity"/>
    <property type="evidence" value="ECO:0007669"/>
    <property type="project" value="InterPro"/>
</dbReference>
<evidence type="ECO:0000313" key="2">
    <source>
        <dbReference type="EMBL" id="GGB41917.1"/>
    </source>
</evidence>
<dbReference type="OrthoDB" id="196105at2"/>
<dbReference type="Proteomes" id="UP000605148">
    <property type="component" value="Unassembled WGS sequence"/>
</dbReference>
<dbReference type="InterPro" id="IPR007024">
    <property type="entry name" value="BLUF_domain"/>
</dbReference>
<feature type="domain" description="BLUF" evidence="1">
    <location>
        <begin position="3"/>
        <end position="98"/>
    </location>
</feature>
<dbReference type="AlphaFoldDB" id="A0A916WXN8"/>
<comment type="caution">
    <text evidence="2">The sequence shown here is derived from an EMBL/GenBank/DDBJ whole genome shotgun (WGS) entry which is preliminary data.</text>
</comment>
<gene>
    <name evidence="2" type="ORF">GCM10011316_12360</name>
</gene>
<accession>A0A916WXN8</accession>
<reference evidence="2" key="1">
    <citation type="journal article" date="2014" name="Int. J. Syst. Evol. Microbiol.">
        <title>Complete genome sequence of Corynebacterium casei LMG S-19264T (=DSM 44701T), isolated from a smear-ripened cheese.</title>
        <authorList>
            <consortium name="US DOE Joint Genome Institute (JGI-PGF)"/>
            <person name="Walter F."/>
            <person name="Albersmeier A."/>
            <person name="Kalinowski J."/>
            <person name="Ruckert C."/>
        </authorList>
    </citation>
    <scope>NUCLEOTIDE SEQUENCE</scope>
    <source>
        <strain evidence="2">CGMCC 1.12426</strain>
    </source>
</reference>
<dbReference type="Pfam" id="PF04940">
    <property type="entry name" value="BLUF"/>
    <property type="match status" value="1"/>
</dbReference>
<evidence type="ECO:0000313" key="3">
    <source>
        <dbReference type="Proteomes" id="UP000605148"/>
    </source>
</evidence>
<dbReference type="SMART" id="SM01034">
    <property type="entry name" value="BLUF"/>
    <property type="match status" value="1"/>
</dbReference>
<dbReference type="GO" id="GO:0071949">
    <property type="term" value="F:FAD binding"/>
    <property type="evidence" value="ECO:0007669"/>
    <property type="project" value="InterPro"/>
</dbReference>
<protein>
    <recommendedName>
        <fullName evidence="1">BLUF domain-containing protein</fullName>
    </recommendedName>
</protein>
<organism evidence="2 3">
    <name type="scientific">Roseibium aquae</name>
    <dbReference type="NCBI Taxonomy" id="1323746"/>
    <lineage>
        <taxon>Bacteria</taxon>
        <taxon>Pseudomonadati</taxon>
        <taxon>Pseudomonadota</taxon>
        <taxon>Alphaproteobacteria</taxon>
        <taxon>Hyphomicrobiales</taxon>
        <taxon>Stappiaceae</taxon>
        <taxon>Roseibium</taxon>
    </lineage>
</organism>
<sequence length="152" mass="17271">MDLYRICYRARIDRTWLNGSLETELDQALGRIRRTNRVAGVTGALFLGRTHVMQLLEGGTGPVLETLYHIMQDQRLEDMEAVCHEPVAERSFPASLMFFRDLRGIHFLGAAEDLCALLDRNERLDRAHLQAFLDVFAPSLSAGHATRQMMLV</sequence>
<evidence type="ECO:0000259" key="1">
    <source>
        <dbReference type="PROSITE" id="PS50925"/>
    </source>
</evidence>
<name>A0A916WXN8_9HYPH</name>
<dbReference type="PROSITE" id="PS50925">
    <property type="entry name" value="BLUF"/>
    <property type="match status" value="1"/>
</dbReference>
<proteinExistence type="predicted"/>
<dbReference type="SUPFAM" id="SSF54975">
    <property type="entry name" value="Acylphosphatase/BLUF domain-like"/>
    <property type="match status" value="1"/>
</dbReference>